<proteinExistence type="inferred from homology"/>
<dbReference type="RefSeq" id="WP_408160123.1">
    <property type="nucleotide sequence ID" value="NZ_JAQQFM010000010.1"/>
</dbReference>
<keyword evidence="3" id="KW-0238">DNA-binding</keyword>
<dbReference type="EMBL" id="JAQQFM010000010">
    <property type="protein sequence ID" value="MFL9926790.1"/>
    <property type="molecule type" value="Genomic_DNA"/>
</dbReference>
<comment type="caution">
    <text evidence="6">The sequence shown here is derived from an EMBL/GenBank/DDBJ whole genome shotgun (WGS) entry which is preliminary data.</text>
</comment>
<comment type="similarity">
    <text evidence="1">Belongs to the LysR transcriptional regulatory family.</text>
</comment>
<dbReference type="InterPro" id="IPR036390">
    <property type="entry name" value="WH_DNA-bd_sf"/>
</dbReference>
<accession>A0ABW9AFD8</accession>
<keyword evidence="2" id="KW-0805">Transcription regulation</keyword>
<evidence type="ECO:0000256" key="1">
    <source>
        <dbReference type="ARBA" id="ARBA00009437"/>
    </source>
</evidence>
<dbReference type="PANTHER" id="PTHR30537:SF5">
    <property type="entry name" value="HTH-TYPE TRANSCRIPTIONAL ACTIVATOR TTDR-RELATED"/>
    <property type="match status" value="1"/>
</dbReference>
<evidence type="ECO:0000313" key="7">
    <source>
        <dbReference type="Proteomes" id="UP001629246"/>
    </source>
</evidence>
<keyword evidence="4" id="KW-0804">Transcription</keyword>
<evidence type="ECO:0000256" key="3">
    <source>
        <dbReference type="ARBA" id="ARBA00023125"/>
    </source>
</evidence>
<feature type="domain" description="HTH lysR-type" evidence="5">
    <location>
        <begin position="1"/>
        <end position="56"/>
    </location>
</feature>
<reference evidence="6 7" key="1">
    <citation type="journal article" date="2024" name="Chem. Sci.">
        <title>Discovery of megapolipeptins by genome mining of a Burkholderiales bacteria collection.</title>
        <authorList>
            <person name="Paulo B.S."/>
            <person name="Recchia M.J.J."/>
            <person name="Lee S."/>
            <person name="Fergusson C.H."/>
            <person name="Romanowski S.B."/>
            <person name="Hernandez A."/>
            <person name="Krull N."/>
            <person name="Liu D.Y."/>
            <person name="Cavanagh H."/>
            <person name="Bos A."/>
            <person name="Gray C.A."/>
            <person name="Murphy B.T."/>
            <person name="Linington R.G."/>
            <person name="Eustaquio A.S."/>
        </authorList>
    </citation>
    <scope>NUCLEOTIDE SEQUENCE [LARGE SCALE GENOMIC DNA]</scope>
    <source>
        <strain evidence="6 7">RL21-008-BIB-A</strain>
    </source>
</reference>
<dbReference type="Pfam" id="PF00126">
    <property type="entry name" value="HTH_1"/>
    <property type="match status" value="1"/>
</dbReference>
<dbReference type="PROSITE" id="PS50931">
    <property type="entry name" value="HTH_LYSR"/>
    <property type="match status" value="1"/>
</dbReference>
<dbReference type="Gene3D" id="1.10.10.10">
    <property type="entry name" value="Winged helix-like DNA-binding domain superfamily/Winged helix DNA-binding domain"/>
    <property type="match status" value="1"/>
</dbReference>
<evidence type="ECO:0000256" key="4">
    <source>
        <dbReference type="ARBA" id="ARBA00023163"/>
    </source>
</evidence>
<protein>
    <submittedName>
        <fullName evidence="6">LysR family transcriptional regulator</fullName>
    </submittedName>
</protein>
<evidence type="ECO:0000313" key="6">
    <source>
        <dbReference type="EMBL" id="MFL9926790.1"/>
    </source>
</evidence>
<gene>
    <name evidence="6" type="ORF">PQR62_21125</name>
</gene>
<evidence type="ECO:0000259" key="5">
    <source>
        <dbReference type="PROSITE" id="PS50931"/>
    </source>
</evidence>
<sequence length="302" mass="32837">MSGMETFVHVVETGSFSGAARLLHVGQPSISKTIAQLEQRLGVHLLHRTTRGLVPTEAGQRFYERARVAIDEVNQAESAARGSDAGLSGRLRVSATVTFSRLCLIPALKPFLAQHPQLDIDFVLDDRNIDLLENGIDVALRVGDLPDSGMTARRIGRARRMVVATPAYLAAAGEPQEPKQLESTECIVYDTRGGGPLWQFQHPSGAQQRVTISGRIRATAAEGIRAAVLADLGLAIVSEWVIQPDLKQARVKQVLADWRLPDVDLWAVFPAGRRASAKARAFVGFVEQHLESAWQADAGNVQ</sequence>
<keyword evidence="7" id="KW-1185">Reference proteome</keyword>
<dbReference type="CDD" id="cd08422">
    <property type="entry name" value="PBP2_CrgA_like"/>
    <property type="match status" value="1"/>
</dbReference>
<dbReference type="Proteomes" id="UP001629246">
    <property type="component" value="Unassembled WGS sequence"/>
</dbReference>
<dbReference type="PRINTS" id="PR00039">
    <property type="entry name" value="HTHLYSR"/>
</dbReference>
<dbReference type="InterPro" id="IPR005119">
    <property type="entry name" value="LysR_subst-bd"/>
</dbReference>
<evidence type="ECO:0000256" key="2">
    <source>
        <dbReference type="ARBA" id="ARBA00023015"/>
    </source>
</evidence>
<dbReference type="InterPro" id="IPR000847">
    <property type="entry name" value="LysR_HTH_N"/>
</dbReference>
<organism evidence="6 7">
    <name type="scientific">Herbaspirillum lusitanum</name>
    <dbReference type="NCBI Taxonomy" id="213312"/>
    <lineage>
        <taxon>Bacteria</taxon>
        <taxon>Pseudomonadati</taxon>
        <taxon>Pseudomonadota</taxon>
        <taxon>Betaproteobacteria</taxon>
        <taxon>Burkholderiales</taxon>
        <taxon>Oxalobacteraceae</taxon>
        <taxon>Herbaspirillum</taxon>
    </lineage>
</organism>
<dbReference type="Gene3D" id="3.40.190.290">
    <property type="match status" value="1"/>
</dbReference>
<dbReference type="InterPro" id="IPR036388">
    <property type="entry name" value="WH-like_DNA-bd_sf"/>
</dbReference>
<dbReference type="PANTHER" id="PTHR30537">
    <property type="entry name" value="HTH-TYPE TRANSCRIPTIONAL REGULATOR"/>
    <property type="match status" value="1"/>
</dbReference>
<dbReference type="InterPro" id="IPR058163">
    <property type="entry name" value="LysR-type_TF_proteobact-type"/>
</dbReference>
<dbReference type="SUPFAM" id="SSF46785">
    <property type="entry name" value="Winged helix' DNA-binding domain"/>
    <property type="match status" value="1"/>
</dbReference>
<name>A0ABW9AFD8_9BURK</name>
<dbReference type="SUPFAM" id="SSF53850">
    <property type="entry name" value="Periplasmic binding protein-like II"/>
    <property type="match status" value="1"/>
</dbReference>
<dbReference type="Pfam" id="PF03466">
    <property type="entry name" value="LysR_substrate"/>
    <property type="match status" value="1"/>
</dbReference>